<evidence type="ECO:0000256" key="6">
    <source>
        <dbReference type="ARBA" id="ARBA00022729"/>
    </source>
</evidence>
<dbReference type="Proteomes" id="UP000294462">
    <property type="component" value="Chromosome"/>
</dbReference>
<feature type="chain" id="PRO_5019592614" description="Outer-membrane lipoprotein carrier protein" evidence="10">
    <location>
        <begin position="20"/>
        <end position="203"/>
    </location>
</feature>
<feature type="signal peptide" evidence="10">
    <location>
        <begin position="1"/>
        <end position="19"/>
    </location>
</feature>
<dbReference type="PANTHER" id="PTHR35869">
    <property type="entry name" value="OUTER-MEMBRANE LIPOPROTEIN CARRIER PROTEIN"/>
    <property type="match status" value="1"/>
</dbReference>
<reference evidence="11 12" key="1">
    <citation type="submission" date="2019-02" db="EMBL/GenBank/DDBJ databases">
        <authorList>
            <person name="Manzano-Marin A."/>
            <person name="Manzano-Marin A."/>
        </authorList>
    </citation>
    <scope>NUCLEOTIDE SEQUENCE [LARGE SCALE GENOMIC DNA]</scope>
    <source>
        <strain evidence="11 12">ErCipseudotaxifoliae</strain>
    </source>
</reference>
<dbReference type="GO" id="GO:0044874">
    <property type="term" value="P:lipoprotein localization to outer membrane"/>
    <property type="evidence" value="ECO:0007669"/>
    <property type="project" value="UniProtKB-UniRule"/>
</dbReference>
<keyword evidence="6 10" id="KW-0732">Signal</keyword>
<evidence type="ECO:0000256" key="1">
    <source>
        <dbReference type="ARBA" id="ARBA00004418"/>
    </source>
</evidence>
<comment type="similarity">
    <text evidence="2 10">Belongs to the LolA family.</text>
</comment>
<comment type="subunit">
    <text evidence="3 10">Monomer.</text>
</comment>
<evidence type="ECO:0000256" key="7">
    <source>
        <dbReference type="ARBA" id="ARBA00022764"/>
    </source>
</evidence>
<dbReference type="PANTHER" id="PTHR35869:SF1">
    <property type="entry name" value="OUTER-MEMBRANE LIPOPROTEIN CARRIER PROTEIN"/>
    <property type="match status" value="1"/>
</dbReference>
<dbReference type="InterPro" id="IPR004564">
    <property type="entry name" value="OM_lipoprot_carrier_LolA-like"/>
</dbReference>
<accession>A0A451DJ44</accession>
<dbReference type="KEGG" id="ehd:ERCIPSTX3056_162"/>
<dbReference type="SUPFAM" id="SSF89392">
    <property type="entry name" value="Prokaryotic lipoproteins and lipoprotein localization factors"/>
    <property type="match status" value="1"/>
</dbReference>
<evidence type="ECO:0000256" key="10">
    <source>
        <dbReference type="HAMAP-Rule" id="MF_00240"/>
    </source>
</evidence>
<dbReference type="Pfam" id="PF03548">
    <property type="entry name" value="LolA"/>
    <property type="match status" value="1"/>
</dbReference>
<dbReference type="GO" id="GO:0042953">
    <property type="term" value="P:lipoprotein transport"/>
    <property type="evidence" value="ECO:0007669"/>
    <property type="project" value="InterPro"/>
</dbReference>
<dbReference type="HAMAP" id="MF_00240">
    <property type="entry name" value="LolA"/>
    <property type="match status" value="1"/>
</dbReference>
<sequence length="203" mass="23737" precursor="true">MNKILIVICLLIIPGVSSSMQCDIATVLQKRLEKIQSFHTEFNQTVIDKRNILIQKSHGYVWVNRPDQLYWKVLYPDSSDLISDGKTLWFYNPSVKQVSIYCVKNILQNTPLMLVSCHWSNAWKRYHLLQKGDTFIFIPKELYSNIKKFTLNILKNGNINRFSIFERDGVCIRYVLAKQNPTEIDPKKFQFSIPPGVTIDDHR</sequence>
<evidence type="ECO:0000256" key="2">
    <source>
        <dbReference type="ARBA" id="ARBA00007615"/>
    </source>
</evidence>
<dbReference type="InterPro" id="IPR029046">
    <property type="entry name" value="LolA/LolB/LppX"/>
</dbReference>
<organism evidence="11 12">
    <name type="scientific">Candidatus Erwinia haradaeae</name>
    <dbReference type="NCBI Taxonomy" id="1922217"/>
    <lineage>
        <taxon>Bacteria</taxon>
        <taxon>Pseudomonadati</taxon>
        <taxon>Pseudomonadota</taxon>
        <taxon>Gammaproteobacteria</taxon>
        <taxon>Enterobacterales</taxon>
        <taxon>Erwiniaceae</taxon>
        <taxon>Erwinia</taxon>
    </lineage>
</organism>
<comment type="function">
    <text evidence="10">Participates in the translocation of lipoproteins from the inner membrane to the outer membrane. Only forms a complex with a lipoprotein if the residue after the N-terminal Cys is not an aspartate (The Asp acts as a targeting signal to indicate that the lipoprotein should stay in the inner membrane).</text>
</comment>
<dbReference type="CDD" id="cd16325">
    <property type="entry name" value="LolA"/>
    <property type="match status" value="1"/>
</dbReference>
<keyword evidence="8 10" id="KW-0653">Protein transport</keyword>
<dbReference type="NCBIfam" id="TIGR00547">
    <property type="entry name" value="lolA"/>
    <property type="match status" value="1"/>
</dbReference>
<dbReference type="InterPro" id="IPR018323">
    <property type="entry name" value="OM_lipoprot_carrier_LolA_Pbac"/>
</dbReference>
<keyword evidence="5 10" id="KW-0813">Transport</keyword>
<dbReference type="AlphaFoldDB" id="A0A451DJ44"/>
<evidence type="ECO:0000256" key="4">
    <source>
        <dbReference type="ARBA" id="ARBA00014035"/>
    </source>
</evidence>
<evidence type="ECO:0000256" key="5">
    <source>
        <dbReference type="ARBA" id="ARBA00022448"/>
    </source>
</evidence>
<evidence type="ECO:0000256" key="9">
    <source>
        <dbReference type="ARBA" id="ARBA00023186"/>
    </source>
</evidence>
<keyword evidence="11" id="KW-0449">Lipoprotein</keyword>
<evidence type="ECO:0000313" key="11">
    <source>
        <dbReference type="EMBL" id="VFP86730.1"/>
    </source>
</evidence>
<proteinExistence type="inferred from homology"/>
<keyword evidence="9 10" id="KW-0143">Chaperone</keyword>
<comment type="subcellular location">
    <subcellularLocation>
        <location evidence="1 10">Periplasm</location>
    </subcellularLocation>
</comment>
<name>A0A451DJ44_9GAMM</name>
<dbReference type="GO" id="GO:0030288">
    <property type="term" value="C:outer membrane-bounded periplasmic space"/>
    <property type="evidence" value="ECO:0007669"/>
    <property type="project" value="TreeGrafter"/>
</dbReference>
<evidence type="ECO:0000256" key="3">
    <source>
        <dbReference type="ARBA" id="ARBA00011245"/>
    </source>
</evidence>
<protein>
    <recommendedName>
        <fullName evidence="4 10">Outer-membrane lipoprotein carrier protein</fullName>
    </recommendedName>
</protein>
<dbReference type="Gene3D" id="2.50.20.10">
    <property type="entry name" value="Lipoprotein localisation LolA/LolB/LppX"/>
    <property type="match status" value="1"/>
</dbReference>
<keyword evidence="7 10" id="KW-0574">Periplasm</keyword>
<keyword evidence="12" id="KW-1185">Reference proteome</keyword>
<gene>
    <name evidence="10 11" type="primary">lolA</name>
    <name evidence="11" type="ORF">ERCIPSTX3056_162</name>
</gene>
<evidence type="ECO:0000313" key="12">
    <source>
        <dbReference type="Proteomes" id="UP000294462"/>
    </source>
</evidence>
<dbReference type="EMBL" id="LR217725">
    <property type="protein sequence ID" value="VFP86730.1"/>
    <property type="molecule type" value="Genomic_DNA"/>
</dbReference>
<evidence type="ECO:0000256" key="8">
    <source>
        <dbReference type="ARBA" id="ARBA00022927"/>
    </source>
</evidence>